<keyword evidence="2" id="KW-1185">Reference proteome</keyword>
<dbReference type="Pfam" id="PF07366">
    <property type="entry name" value="SnoaL"/>
    <property type="match status" value="1"/>
</dbReference>
<evidence type="ECO:0000313" key="1">
    <source>
        <dbReference type="EMBL" id="ACL16518.1"/>
    </source>
</evidence>
<dbReference type="PANTHER" id="PTHR38436:SF1">
    <property type="entry name" value="ESTER CYCLASE"/>
    <property type="match status" value="1"/>
</dbReference>
<dbReference type="AlphaFoldDB" id="B8GHB3"/>
<accession>B8GHB3</accession>
<dbReference type="PANTHER" id="PTHR38436">
    <property type="entry name" value="POLYKETIDE CYCLASE SNOAL-LIKE DOMAIN"/>
    <property type="match status" value="1"/>
</dbReference>
<dbReference type="HOGENOM" id="CLU_115830_1_0_2"/>
<dbReference type="OrthoDB" id="113947at2157"/>
<dbReference type="GO" id="GO:0030638">
    <property type="term" value="P:polyketide metabolic process"/>
    <property type="evidence" value="ECO:0007669"/>
    <property type="project" value="InterPro"/>
</dbReference>
<reference evidence="1 2" key="1">
    <citation type="journal article" date="2015" name="Genome Announc.">
        <title>Complete Genome Sequence of Methanosphaerula palustris E1-9CT, a Hydrogenotrophic Methanogen Isolated from a Minerotrophic Fen Peatland.</title>
        <authorList>
            <person name="Cadillo-Quiroz H."/>
            <person name="Browne P."/>
            <person name="Kyrpides N."/>
            <person name="Woyke T."/>
            <person name="Goodwin L."/>
            <person name="Detter C."/>
            <person name="Yavitt J.B."/>
            <person name="Zinder S.H."/>
        </authorList>
    </citation>
    <scope>NUCLEOTIDE SEQUENCE [LARGE SCALE GENOMIC DNA]</scope>
    <source>
        <strain evidence="2">ATCC BAA-1556 / DSM 19958 / E1-9c</strain>
    </source>
</reference>
<dbReference type="STRING" id="521011.Mpal_1177"/>
<organism evidence="1 2">
    <name type="scientific">Methanosphaerula palustris (strain ATCC BAA-1556 / DSM 19958 / E1-9c)</name>
    <dbReference type="NCBI Taxonomy" id="521011"/>
    <lineage>
        <taxon>Archaea</taxon>
        <taxon>Methanobacteriati</taxon>
        <taxon>Methanobacteriota</taxon>
        <taxon>Stenosarchaea group</taxon>
        <taxon>Methanomicrobia</taxon>
        <taxon>Methanomicrobiales</taxon>
        <taxon>Methanoregulaceae</taxon>
        <taxon>Methanosphaerula</taxon>
    </lineage>
</organism>
<evidence type="ECO:0000313" key="2">
    <source>
        <dbReference type="Proteomes" id="UP000002457"/>
    </source>
</evidence>
<gene>
    <name evidence="1" type="ordered locus">Mpal_1177</name>
</gene>
<dbReference type="SUPFAM" id="SSF54427">
    <property type="entry name" value="NTF2-like"/>
    <property type="match status" value="1"/>
</dbReference>
<dbReference type="InterPro" id="IPR032710">
    <property type="entry name" value="NTF2-like_dom_sf"/>
</dbReference>
<protein>
    <recommendedName>
        <fullName evidence="3">Ester cyclase</fullName>
    </recommendedName>
</protein>
<evidence type="ECO:0008006" key="3">
    <source>
        <dbReference type="Google" id="ProtNLM"/>
    </source>
</evidence>
<dbReference type="Gene3D" id="3.10.450.50">
    <property type="match status" value="1"/>
</dbReference>
<dbReference type="InterPro" id="IPR009959">
    <property type="entry name" value="Cyclase_SnoaL-like"/>
</dbReference>
<sequence>MSTVEENKRLMQTLDDAWNSQDWETFDKRHASHVDVFWPGQADPTHGRLSHREEAIAFFKIFPDNRVGNRPYKVLFGQEDWTCSVAEFTGTFKGPMTTPDGKVIEPNGKKFSVEFCTVAHWKDEEIIEEKLFYDKISLMQQIGLM</sequence>
<dbReference type="KEGG" id="mpl:Mpal_1177"/>
<dbReference type="eggNOG" id="arCOG06513">
    <property type="taxonomic scope" value="Archaea"/>
</dbReference>
<dbReference type="Proteomes" id="UP000002457">
    <property type="component" value="Chromosome"/>
</dbReference>
<name>B8GHB3_METPE</name>
<proteinExistence type="predicted"/>
<dbReference type="EMBL" id="CP001338">
    <property type="protein sequence ID" value="ACL16518.1"/>
    <property type="molecule type" value="Genomic_DNA"/>
</dbReference>